<protein>
    <submittedName>
        <fullName evidence="1">Craniofacial development protein 2</fullName>
    </submittedName>
</protein>
<proteinExistence type="predicted"/>
<dbReference type="InterPro" id="IPR036691">
    <property type="entry name" value="Endo/exonu/phosph_ase_sf"/>
</dbReference>
<dbReference type="PANTHER" id="PTHR47027">
    <property type="entry name" value="REVERSE TRANSCRIPTASE DOMAIN-CONTAINING PROTEIN"/>
    <property type="match status" value="1"/>
</dbReference>
<dbReference type="STRING" id="50429.A0A2B4SC74"/>
<comment type="caution">
    <text evidence="1">The sequence shown here is derived from an EMBL/GenBank/DDBJ whole genome shotgun (WGS) entry which is preliminary data.</text>
</comment>
<dbReference type="Gene3D" id="3.60.10.10">
    <property type="entry name" value="Endonuclease/exonuclease/phosphatase"/>
    <property type="match status" value="1"/>
</dbReference>
<reference evidence="2" key="1">
    <citation type="journal article" date="2017" name="bioRxiv">
        <title>Comparative analysis of the genomes of Stylophora pistillata and Acropora digitifera provides evidence for extensive differences between species of corals.</title>
        <authorList>
            <person name="Voolstra C.R."/>
            <person name="Li Y."/>
            <person name="Liew Y.J."/>
            <person name="Baumgarten S."/>
            <person name="Zoccola D."/>
            <person name="Flot J.-F."/>
            <person name="Tambutte S."/>
            <person name="Allemand D."/>
            <person name="Aranda M."/>
        </authorList>
    </citation>
    <scope>NUCLEOTIDE SEQUENCE [LARGE SCALE GENOMIC DNA]</scope>
</reference>
<sequence length="311" mass="35182">MVLEEVPCRDGKIVRGDMNAKVGMDNTGREEVMGNHGARAVMNENGERWANFCQANELVIGGTLFPHKDCHKRTWRSPDGVIVNQIDQLAFSRRWRSSLQDVHVLRGEDVGSDHHLLMAKVRLKISKVRKAESGRVRFEVSKLKDLEVGNAFKLALHNRSEGLQQLMGKEEMLVDDEWRLIEQGGTQWTEDPITEYEDGVRKGCLISPLLFLVGLDLVTRKAFDRMRGIQWTFITCTDDLDFADDLTLLSHRIQDMRQKTRALEIQGAKVGLKINAIRTKLMRIGTKRGDGVSIAGGRLRKWVSLHTSGAL</sequence>
<organism evidence="1 2">
    <name type="scientific">Stylophora pistillata</name>
    <name type="common">Smooth cauliflower coral</name>
    <dbReference type="NCBI Taxonomy" id="50429"/>
    <lineage>
        <taxon>Eukaryota</taxon>
        <taxon>Metazoa</taxon>
        <taxon>Cnidaria</taxon>
        <taxon>Anthozoa</taxon>
        <taxon>Hexacorallia</taxon>
        <taxon>Scleractinia</taxon>
        <taxon>Astrocoeniina</taxon>
        <taxon>Pocilloporidae</taxon>
        <taxon>Stylophora</taxon>
    </lineage>
</organism>
<name>A0A2B4SC74_STYPI</name>
<evidence type="ECO:0000313" key="2">
    <source>
        <dbReference type="Proteomes" id="UP000225706"/>
    </source>
</evidence>
<dbReference type="AlphaFoldDB" id="A0A2B4SC74"/>
<dbReference type="EMBL" id="LSMT01000114">
    <property type="protein sequence ID" value="PFX26976.1"/>
    <property type="molecule type" value="Genomic_DNA"/>
</dbReference>
<gene>
    <name evidence="1" type="primary">CFDP2</name>
    <name evidence="1" type="ORF">AWC38_SpisGene8349</name>
</gene>
<dbReference type="Proteomes" id="UP000225706">
    <property type="component" value="Unassembled WGS sequence"/>
</dbReference>
<dbReference type="OrthoDB" id="10009308at2759"/>
<accession>A0A2B4SC74</accession>
<evidence type="ECO:0000313" key="1">
    <source>
        <dbReference type="EMBL" id="PFX26976.1"/>
    </source>
</evidence>
<dbReference type="PANTHER" id="PTHR47027:SF25">
    <property type="entry name" value="REVERSE TRANSCRIPTASE DOMAIN-CONTAINING PROTEIN"/>
    <property type="match status" value="1"/>
</dbReference>
<keyword evidence="2" id="KW-1185">Reference proteome</keyword>
<dbReference type="SUPFAM" id="SSF56219">
    <property type="entry name" value="DNase I-like"/>
    <property type="match status" value="1"/>
</dbReference>